<dbReference type="Gene3D" id="3.40.390.10">
    <property type="entry name" value="Collagenase (Catalytic Domain)"/>
    <property type="match status" value="1"/>
</dbReference>
<feature type="domain" description="Peptidase M12A" evidence="1">
    <location>
        <begin position="36"/>
        <end position="76"/>
    </location>
</feature>
<dbReference type="AlphaFoldDB" id="A0A1I8AD06"/>
<proteinExistence type="predicted"/>
<dbReference type="InterPro" id="IPR001506">
    <property type="entry name" value="Peptidase_M12A"/>
</dbReference>
<dbReference type="GO" id="GO:0006508">
    <property type="term" value="P:proteolysis"/>
    <property type="evidence" value="ECO:0007669"/>
    <property type="project" value="InterPro"/>
</dbReference>
<protein>
    <submittedName>
        <fullName evidence="3">Astacin domain-containing protein</fullName>
    </submittedName>
</protein>
<keyword evidence="2" id="KW-1185">Reference proteome</keyword>
<sequence length="89" mass="9999">MIMTPEQARNYFGVGVEGRRSKRQAYQPKGFPNSIWKDGVYYTFDPAMNQKARDVIHSAAAFWEANTCIKFTETADVASSPVKPVIVVL</sequence>
<organism evidence="2 3">
    <name type="scientific">Steinernema glaseri</name>
    <dbReference type="NCBI Taxonomy" id="37863"/>
    <lineage>
        <taxon>Eukaryota</taxon>
        <taxon>Metazoa</taxon>
        <taxon>Ecdysozoa</taxon>
        <taxon>Nematoda</taxon>
        <taxon>Chromadorea</taxon>
        <taxon>Rhabditida</taxon>
        <taxon>Tylenchina</taxon>
        <taxon>Panagrolaimomorpha</taxon>
        <taxon>Strongyloidoidea</taxon>
        <taxon>Steinernematidae</taxon>
        <taxon>Steinernema</taxon>
    </lineage>
</organism>
<accession>A0A1I8AD06</accession>
<evidence type="ECO:0000313" key="3">
    <source>
        <dbReference type="WBParaSite" id="L893_g4507.t1"/>
    </source>
</evidence>
<reference evidence="3" key="1">
    <citation type="submission" date="2016-11" db="UniProtKB">
        <authorList>
            <consortium name="WormBaseParasite"/>
        </authorList>
    </citation>
    <scope>IDENTIFICATION</scope>
</reference>
<dbReference type="WBParaSite" id="L893_g4507.t1">
    <property type="protein sequence ID" value="L893_g4507.t1"/>
    <property type="gene ID" value="L893_g4507"/>
</dbReference>
<evidence type="ECO:0000259" key="1">
    <source>
        <dbReference type="Pfam" id="PF01400"/>
    </source>
</evidence>
<dbReference type="GO" id="GO:0004222">
    <property type="term" value="F:metalloendopeptidase activity"/>
    <property type="evidence" value="ECO:0007669"/>
    <property type="project" value="InterPro"/>
</dbReference>
<dbReference type="SUPFAM" id="SSF55486">
    <property type="entry name" value="Metalloproteases ('zincins'), catalytic domain"/>
    <property type="match status" value="1"/>
</dbReference>
<dbReference type="Pfam" id="PF01400">
    <property type="entry name" value="Astacin"/>
    <property type="match status" value="1"/>
</dbReference>
<evidence type="ECO:0000313" key="2">
    <source>
        <dbReference type="Proteomes" id="UP000095287"/>
    </source>
</evidence>
<dbReference type="Proteomes" id="UP000095287">
    <property type="component" value="Unplaced"/>
</dbReference>
<name>A0A1I8AD06_9BILA</name>
<dbReference type="InterPro" id="IPR024079">
    <property type="entry name" value="MetalloPept_cat_dom_sf"/>
</dbReference>